<dbReference type="EMBL" id="CP119935">
    <property type="protein sequence ID" value="WFD02748.1"/>
    <property type="molecule type" value="Genomic_DNA"/>
</dbReference>
<feature type="compositionally biased region" description="Basic and acidic residues" evidence="5">
    <location>
        <begin position="302"/>
        <end position="339"/>
    </location>
</feature>
<organism evidence="7 8">
    <name type="scientific">Malassezia obtusa</name>
    <dbReference type="NCBI Taxonomy" id="76774"/>
    <lineage>
        <taxon>Eukaryota</taxon>
        <taxon>Fungi</taxon>
        <taxon>Dikarya</taxon>
        <taxon>Basidiomycota</taxon>
        <taxon>Ustilaginomycotina</taxon>
        <taxon>Malasseziomycetes</taxon>
        <taxon>Malasseziales</taxon>
        <taxon>Malasseziaceae</taxon>
        <taxon>Malassezia</taxon>
    </lineage>
</organism>
<dbReference type="InterPro" id="IPR007854">
    <property type="entry name" value="Fip1_dom"/>
</dbReference>
<feature type="compositionally biased region" description="Pro residues" evidence="5">
    <location>
        <begin position="51"/>
        <end position="76"/>
    </location>
</feature>
<evidence type="ECO:0000313" key="7">
    <source>
        <dbReference type="EMBL" id="WFD02748.1"/>
    </source>
</evidence>
<feature type="compositionally biased region" description="Low complexity" evidence="5">
    <location>
        <begin position="16"/>
        <end position="27"/>
    </location>
</feature>
<evidence type="ECO:0000256" key="4">
    <source>
        <dbReference type="ARBA" id="ARBA00023242"/>
    </source>
</evidence>
<feature type="region of interest" description="Disordered" evidence="5">
    <location>
        <begin position="1"/>
        <end position="112"/>
    </location>
</feature>
<evidence type="ECO:0000256" key="2">
    <source>
        <dbReference type="ARBA" id="ARBA00007459"/>
    </source>
</evidence>
<feature type="domain" description="Pre-mRNA polyadenylation factor Fip1" evidence="6">
    <location>
        <begin position="116"/>
        <end position="157"/>
    </location>
</feature>
<proteinExistence type="inferred from homology"/>
<feature type="compositionally biased region" description="Basic and acidic residues" evidence="5">
    <location>
        <begin position="262"/>
        <end position="277"/>
    </location>
</feature>
<evidence type="ECO:0000259" key="6">
    <source>
        <dbReference type="Pfam" id="PF05182"/>
    </source>
</evidence>
<dbReference type="PANTHER" id="PTHR13484">
    <property type="entry name" value="FIP1-LIKE 1 PROTEIN"/>
    <property type="match status" value="1"/>
</dbReference>
<feature type="compositionally biased region" description="Basic and acidic residues" evidence="5">
    <location>
        <begin position="353"/>
        <end position="394"/>
    </location>
</feature>
<comment type="similarity">
    <text evidence="2">Belongs to the FIP1 family.</text>
</comment>
<evidence type="ECO:0000256" key="3">
    <source>
        <dbReference type="ARBA" id="ARBA00022664"/>
    </source>
</evidence>
<dbReference type="InterPro" id="IPR051187">
    <property type="entry name" value="Pre-mRNA_3'-end_processing_reg"/>
</dbReference>
<dbReference type="Pfam" id="PF05182">
    <property type="entry name" value="Fip1"/>
    <property type="match status" value="1"/>
</dbReference>
<feature type="compositionally biased region" description="Basic and acidic residues" evidence="5">
    <location>
        <begin position="402"/>
        <end position="414"/>
    </location>
</feature>
<dbReference type="PANTHER" id="PTHR13484:SF0">
    <property type="entry name" value="PRE-MRNA 3'-END-PROCESSING FACTOR FIP1"/>
    <property type="match status" value="1"/>
</dbReference>
<sequence>MPTPVAIKSPSTASNEAAAAKSEPTAKAVDDLPSVPDVPGPAAEPIQPTAAPAPVPAPPAAVPPPESLPPEGPPPAAGTTAPELNLSPKLSALQYPPTEPAYETDADPSSGLNIYQVDIDSLPEKPWRRPGANLSDWFNYGFDESTWAMWCAQKNRMGQARADFSQALQEGPGEGAEEPPYAPPGADDAQNPMANLTAMFAPGMMGMPGMQWPMMMPGAPQGAPSEPMPMMGAPPVEVDGAAPWGAGTHPLPPVPSSAGTADEPRGGADHDGPEGHSGRSRRSGRSGSRSGHGSRRSGRGSGRGDDRSPPRASDGHDDYVPEHHPTASRRDRYNDRDSESAYGGALDYGATAHGDEERRHRRDDDRHAHDDAHRSSRDRPSRRERDRARSDRRAGRGGQKRGAPDVEEHGDHASKRFNGGR</sequence>
<dbReference type="GO" id="GO:0006397">
    <property type="term" value="P:mRNA processing"/>
    <property type="evidence" value="ECO:0007669"/>
    <property type="project" value="UniProtKB-KW"/>
</dbReference>
<accession>A0AAF0IT04</accession>
<reference evidence="7" key="1">
    <citation type="submission" date="2023-03" db="EMBL/GenBank/DDBJ databases">
        <title>Mating type loci evolution in Malassezia.</title>
        <authorList>
            <person name="Coelho M.A."/>
        </authorList>
    </citation>
    <scope>NUCLEOTIDE SEQUENCE</scope>
    <source>
        <strain evidence="7">CBS 7876</strain>
    </source>
</reference>
<gene>
    <name evidence="7" type="primary">FIP1</name>
    <name evidence="7" type="ORF">MOBT1_001432</name>
</gene>
<comment type="subcellular location">
    <subcellularLocation>
        <location evidence="1">Nucleus</location>
    </subcellularLocation>
</comment>
<name>A0AAF0IT04_9BASI</name>
<feature type="region of interest" description="Disordered" evidence="5">
    <location>
        <begin position="170"/>
        <end position="192"/>
    </location>
</feature>
<dbReference type="GO" id="GO:0005847">
    <property type="term" value="C:mRNA cleavage and polyadenylation specificity factor complex"/>
    <property type="evidence" value="ECO:0007669"/>
    <property type="project" value="TreeGrafter"/>
</dbReference>
<dbReference type="AlphaFoldDB" id="A0AAF0IT04"/>
<evidence type="ECO:0000313" key="8">
    <source>
        <dbReference type="Proteomes" id="UP001214603"/>
    </source>
</evidence>
<keyword evidence="4" id="KW-0539">Nucleus</keyword>
<feature type="region of interest" description="Disordered" evidence="5">
    <location>
        <begin position="217"/>
        <end position="421"/>
    </location>
</feature>
<evidence type="ECO:0000256" key="5">
    <source>
        <dbReference type="SAM" id="MobiDB-lite"/>
    </source>
</evidence>
<dbReference type="Proteomes" id="UP001214603">
    <property type="component" value="Chromosome 2"/>
</dbReference>
<evidence type="ECO:0000256" key="1">
    <source>
        <dbReference type="ARBA" id="ARBA00004123"/>
    </source>
</evidence>
<protein>
    <submittedName>
        <fullName evidence="7">Cleavage polyadenylation factor subunit fip1</fullName>
    </submittedName>
</protein>
<keyword evidence="3" id="KW-0507">mRNA processing</keyword>
<keyword evidence="8" id="KW-1185">Reference proteome</keyword>